<dbReference type="SMART" id="SM00861">
    <property type="entry name" value="Transket_pyr"/>
    <property type="match status" value="1"/>
</dbReference>
<dbReference type="InterPro" id="IPR033248">
    <property type="entry name" value="Transketolase_C"/>
</dbReference>
<dbReference type="SUPFAM" id="SSF52922">
    <property type="entry name" value="TK C-terminal domain-like"/>
    <property type="match status" value="1"/>
</dbReference>
<dbReference type="NCBIfam" id="NF003933">
    <property type="entry name" value="PRK05444.2-2"/>
    <property type="match status" value="1"/>
</dbReference>
<dbReference type="CDD" id="cd02007">
    <property type="entry name" value="TPP_DXS"/>
    <property type="match status" value="1"/>
</dbReference>
<feature type="binding site" evidence="10">
    <location>
        <begin position="105"/>
        <end position="107"/>
    </location>
    <ligand>
        <name>thiamine diphosphate</name>
        <dbReference type="ChEBI" id="CHEBI:58937"/>
    </ligand>
</feature>
<evidence type="ECO:0000256" key="5">
    <source>
        <dbReference type="ARBA" id="ARBA00022723"/>
    </source>
</evidence>
<name>A0A9D1ZVR0_9FIRM</name>
<feature type="binding site" evidence="10">
    <location>
        <position position="136"/>
    </location>
    <ligand>
        <name>Mg(2+)</name>
        <dbReference type="ChEBI" id="CHEBI:18420"/>
    </ligand>
</feature>
<evidence type="ECO:0000256" key="9">
    <source>
        <dbReference type="ARBA" id="ARBA00023229"/>
    </source>
</evidence>
<dbReference type="AlphaFoldDB" id="A0A9D1ZVR0"/>
<feature type="binding site" evidence="10">
    <location>
        <position position="272"/>
    </location>
    <ligand>
        <name>thiamine diphosphate</name>
        <dbReference type="ChEBI" id="CHEBI:58937"/>
    </ligand>
</feature>
<dbReference type="InterPro" id="IPR009014">
    <property type="entry name" value="Transketo_C/PFOR_II"/>
</dbReference>
<dbReference type="GO" id="GO:0005829">
    <property type="term" value="C:cytosol"/>
    <property type="evidence" value="ECO:0007669"/>
    <property type="project" value="TreeGrafter"/>
</dbReference>
<comment type="pathway">
    <text evidence="1 10">Metabolic intermediate biosynthesis; 1-deoxy-D-xylulose 5-phosphate biosynthesis; 1-deoxy-D-xylulose 5-phosphate from D-glyceraldehyde 3-phosphate and pyruvate: step 1/1.</text>
</comment>
<dbReference type="Proteomes" id="UP000886750">
    <property type="component" value="Unassembled WGS sequence"/>
</dbReference>
<feature type="binding site" evidence="10">
    <location>
        <position position="165"/>
    </location>
    <ligand>
        <name>thiamine diphosphate</name>
        <dbReference type="ChEBI" id="CHEBI:58937"/>
    </ligand>
</feature>
<dbReference type="Pfam" id="PF02780">
    <property type="entry name" value="Transketolase_C"/>
    <property type="match status" value="1"/>
</dbReference>
<dbReference type="InterPro" id="IPR005477">
    <property type="entry name" value="Dxylulose-5-P_synthase"/>
</dbReference>
<keyword evidence="9 10" id="KW-0414">Isoprene biosynthesis</keyword>
<gene>
    <name evidence="10 12" type="primary">dxs</name>
    <name evidence="12" type="ORF">H9729_06675</name>
</gene>
<feature type="binding site" evidence="10">
    <location>
        <position position="165"/>
    </location>
    <ligand>
        <name>Mg(2+)</name>
        <dbReference type="ChEBI" id="CHEBI:18420"/>
    </ligand>
</feature>
<keyword evidence="5 10" id="KW-0479">Metal-binding</keyword>
<feature type="binding site" evidence="10">
    <location>
        <position position="345"/>
    </location>
    <ligand>
        <name>thiamine diphosphate</name>
        <dbReference type="ChEBI" id="CHEBI:58937"/>
    </ligand>
</feature>
<evidence type="ECO:0000256" key="3">
    <source>
        <dbReference type="ARBA" id="ARBA00011738"/>
    </source>
</evidence>
<evidence type="ECO:0000256" key="10">
    <source>
        <dbReference type="HAMAP-Rule" id="MF_00315"/>
    </source>
</evidence>
<dbReference type="GO" id="GO:0016114">
    <property type="term" value="P:terpenoid biosynthetic process"/>
    <property type="evidence" value="ECO:0007669"/>
    <property type="project" value="UniProtKB-UniRule"/>
</dbReference>
<organism evidence="12 13">
    <name type="scientific">Candidatus Borkfalkia excrementigallinarum</name>
    <dbReference type="NCBI Taxonomy" id="2838506"/>
    <lineage>
        <taxon>Bacteria</taxon>
        <taxon>Bacillati</taxon>
        <taxon>Bacillota</taxon>
        <taxon>Clostridia</taxon>
        <taxon>Christensenellales</taxon>
        <taxon>Christensenellaceae</taxon>
        <taxon>Candidatus Borkfalkia</taxon>
    </lineage>
</organism>
<evidence type="ECO:0000313" key="12">
    <source>
        <dbReference type="EMBL" id="HIY97356.1"/>
    </source>
</evidence>
<dbReference type="Pfam" id="PF02779">
    <property type="entry name" value="Transket_pyr"/>
    <property type="match status" value="1"/>
</dbReference>
<comment type="similarity">
    <text evidence="2 10">Belongs to the transketolase family. DXPS subfamily.</text>
</comment>
<keyword evidence="8 10" id="KW-0786">Thiamine pyrophosphate</keyword>
<dbReference type="Gene3D" id="3.40.50.970">
    <property type="match status" value="2"/>
</dbReference>
<evidence type="ECO:0000256" key="4">
    <source>
        <dbReference type="ARBA" id="ARBA00022679"/>
    </source>
</evidence>
<dbReference type="CDD" id="cd07033">
    <property type="entry name" value="TPP_PYR_DXS_TK_like"/>
    <property type="match status" value="1"/>
</dbReference>
<dbReference type="GO" id="GO:0030976">
    <property type="term" value="F:thiamine pyrophosphate binding"/>
    <property type="evidence" value="ECO:0007669"/>
    <property type="project" value="UniProtKB-UniRule"/>
</dbReference>
<evidence type="ECO:0000256" key="7">
    <source>
        <dbReference type="ARBA" id="ARBA00022977"/>
    </source>
</evidence>
<dbReference type="GO" id="GO:0008661">
    <property type="term" value="F:1-deoxy-D-xylulose-5-phosphate synthase activity"/>
    <property type="evidence" value="ECO:0007669"/>
    <property type="project" value="UniProtKB-UniRule"/>
</dbReference>
<dbReference type="SUPFAM" id="SSF52518">
    <property type="entry name" value="Thiamin diphosphate-binding fold (THDP-binding)"/>
    <property type="match status" value="1"/>
</dbReference>
<keyword evidence="7 10" id="KW-0784">Thiamine biosynthesis</keyword>
<dbReference type="InterPro" id="IPR005475">
    <property type="entry name" value="Transketolase-like_Pyr-bd"/>
</dbReference>
<dbReference type="NCBIfam" id="TIGR00204">
    <property type="entry name" value="dxs"/>
    <property type="match status" value="1"/>
</dbReference>
<proteinExistence type="inferred from homology"/>
<evidence type="ECO:0000256" key="8">
    <source>
        <dbReference type="ARBA" id="ARBA00023052"/>
    </source>
</evidence>
<comment type="catalytic activity">
    <reaction evidence="10">
        <text>D-glyceraldehyde 3-phosphate + pyruvate + H(+) = 1-deoxy-D-xylulose 5-phosphate + CO2</text>
        <dbReference type="Rhea" id="RHEA:12605"/>
        <dbReference type="ChEBI" id="CHEBI:15361"/>
        <dbReference type="ChEBI" id="CHEBI:15378"/>
        <dbReference type="ChEBI" id="CHEBI:16526"/>
        <dbReference type="ChEBI" id="CHEBI:57792"/>
        <dbReference type="ChEBI" id="CHEBI:59776"/>
        <dbReference type="EC" id="2.2.1.7"/>
    </reaction>
</comment>
<feature type="binding site" evidence="10">
    <location>
        <begin position="137"/>
        <end position="138"/>
    </location>
    <ligand>
        <name>thiamine diphosphate</name>
        <dbReference type="ChEBI" id="CHEBI:58937"/>
    </ligand>
</feature>
<evidence type="ECO:0000256" key="2">
    <source>
        <dbReference type="ARBA" id="ARBA00011081"/>
    </source>
</evidence>
<dbReference type="GO" id="GO:0009228">
    <property type="term" value="P:thiamine biosynthetic process"/>
    <property type="evidence" value="ECO:0007669"/>
    <property type="project" value="UniProtKB-UniRule"/>
</dbReference>
<comment type="cofactor">
    <cofactor evidence="10">
        <name>Mg(2+)</name>
        <dbReference type="ChEBI" id="CHEBI:18420"/>
    </cofactor>
    <text evidence="10">Binds 1 Mg(2+) ion per subunit.</text>
</comment>
<evidence type="ECO:0000256" key="6">
    <source>
        <dbReference type="ARBA" id="ARBA00022842"/>
    </source>
</evidence>
<dbReference type="Pfam" id="PF13292">
    <property type="entry name" value="DXP_synthase_N"/>
    <property type="match status" value="1"/>
</dbReference>
<comment type="function">
    <text evidence="10">Catalyzes the acyloin condensation reaction between C atoms 2 and 3 of pyruvate and glyceraldehyde 3-phosphate to yield 1-deoxy-D-xylulose-5-phosphate (DXP).</text>
</comment>
<dbReference type="PANTHER" id="PTHR43322:SF5">
    <property type="entry name" value="1-DEOXY-D-XYLULOSE-5-PHOSPHATE SYNTHASE, CHLOROPLASTIC"/>
    <property type="match status" value="1"/>
</dbReference>
<dbReference type="GO" id="GO:0000287">
    <property type="term" value="F:magnesium ion binding"/>
    <property type="evidence" value="ECO:0007669"/>
    <property type="project" value="UniProtKB-UniRule"/>
</dbReference>
<sequence length="595" mass="64770">MLTDDIKNYSIKQLEGLAGELREQLIGTVRENGGHLSSNLGAVELVLALHKVFDFPQDKLIFDVGHQSYVHKLLTGRSLETLRKKGGTSGFPDPFESEYDPFIAGHSGTSVAAGIGLCNARDLRGENYRVISCIGDASLGNGLALEAVFSSEQKPKNFLVVLNDNGMSIRTNHSALYRSISKATAKKRYRRFNSFLSRTFKETSAFGRYLRKIKYSIKGWLNQNDFFERCGFKYIGPVNGHDLSELVSVLNNIKDLDEPVLLHAITQKGKGYDAAEQDPARFHGVSRGFSGSENSFSVALGRLLCDRAAADPSLVAVTAAMTDGVGLTDFAAAHPDRLFDAGICEEYAVTMAAGMARGGLSPVVCLYSTFLQRAVDQIVHDVCLQNLPVLFCVDRAGFVGADGKTHQGLLDIAFLRAVPNLDVYAPKDCAELSDIFDYARARMRPAVIRYPNGYCPNLGSVHKISDFYLWETLSDGDGPVVLACGARAVARAMEAKKLSGVKSAKIVNCRTVSPLDERFLDSIDKKKIITFEEGYAAGGFGSAVAEYYARGARTVQLKVMGADSVPVEHATAQEQAEACKLTAADLARKIQAWEN</sequence>
<dbReference type="EC" id="2.2.1.7" evidence="10"/>
<evidence type="ECO:0000256" key="1">
    <source>
        <dbReference type="ARBA" id="ARBA00004980"/>
    </source>
</evidence>
<dbReference type="Gene3D" id="3.40.50.920">
    <property type="match status" value="1"/>
</dbReference>
<feature type="binding site" evidence="10">
    <location>
        <position position="66"/>
    </location>
    <ligand>
        <name>thiamine diphosphate</name>
        <dbReference type="ChEBI" id="CHEBI:58937"/>
    </ligand>
</feature>
<keyword evidence="4 10" id="KW-0808">Transferase</keyword>
<dbReference type="PANTHER" id="PTHR43322">
    <property type="entry name" value="1-D-DEOXYXYLULOSE 5-PHOSPHATE SYNTHASE-RELATED"/>
    <property type="match status" value="1"/>
</dbReference>
<accession>A0A9D1ZVR0</accession>
<protein>
    <recommendedName>
        <fullName evidence="10">1-deoxy-D-xylulose-5-phosphate synthase</fullName>
        <ecNumber evidence="10">2.2.1.7</ecNumber>
    </recommendedName>
    <alternativeName>
        <fullName evidence="10">1-deoxyxylulose-5-phosphate synthase</fullName>
        <shortName evidence="10">DXP synthase</shortName>
        <shortName evidence="10">DXPS</shortName>
    </alternativeName>
</protein>
<reference evidence="12" key="1">
    <citation type="journal article" date="2021" name="PeerJ">
        <title>Extensive microbial diversity within the chicken gut microbiome revealed by metagenomics and culture.</title>
        <authorList>
            <person name="Gilroy R."/>
            <person name="Ravi A."/>
            <person name="Getino M."/>
            <person name="Pursley I."/>
            <person name="Horton D.L."/>
            <person name="Alikhan N.F."/>
            <person name="Baker D."/>
            <person name="Gharbi K."/>
            <person name="Hall N."/>
            <person name="Watson M."/>
            <person name="Adriaenssens E.M."/>
            <person name="Foster-Nyarko E."/>
            <person name="Jarju S."/>
            <person name="Secka A."/>
            <person name="Antonio M."/>
            <person name="Oren A."/>
            <person name="Chaudhuri R.R."/>
            <person name="La Ragione R."/>
            <person name="Hildebrand F."/>
            <person name="Pallen M.J."/>
        </authorList>
    </citation>
    <scope>NUCLEOTIDE SEQUENCE</scope>
    <source>
        <strain evidence="12">1345</strain>
    </source>
</reference>
<dbReference type="GO" id="GO:0019288">
    <property type="term" value="P:isopentenyl diphosphate biosynthetic process, methylerythritol 4-phosphate pathway"/>
    <property type="evidence" value="ECO:0007669"/>
    <property type="project" value="TreeGrafter"/>
</dbReference>
<keyword evidence="6 10" id="KW-0460">Magnesium</keyword>
<feature type="domain" description="Transketolase-like pyrimidine-binding" evidence="11">
    <location>
        <begin position="294"/>
        <end position="458"/>
    </location>
</feature>
<comment type="subunit">
    <text evidence="3 10">Homodimer.</text>
</comment>
<evidence type="ECO:0000259" key="11">
    <source>
        <dbReference type="SMART" id="SM00861"/>
    </source>
</evidence>
<evidence type="ECO:0000313" key="13">
    <source>
        <dbReference type="Proteomes" id="UP000886750"/>
    </source>
</evidence>
<dbReference type="HAMAP" id="MF_00315">
    <property type="entry name" value="DXP_synth"/>
    <property type="match status" value="1"/>
</dbReference>
<reference evidence="12" key="2">
    <citation type="submission" date="2021-04" db="EMBL/GenBank/DDBJ databases">
        <authorList>
            <person name="Gilroy R."/>
        </authorList>
    </citation>
    <scope>NUCLEOTIDE SEQUENCE</scope>
    <source>
        <strain evidence="12">1345</strain>
    </source>
</reference>
<dbReference type="EMBL" id="DXCQ01000061">
    <property type="protein sequence ID" value="HIY97356.1"/>
    <property type="molecule type" value="Genomic_DNA"/>
</dbReference>
<comment type="cofactor">
    <cofactor evidence="10">
        <name>thiamine diphosphate</name>
        <dbReference type="ChEBI" id="CHEBI:58937"/>
    </cofactor>
    <text evidence="10">Binds 1 thiamine pyrophosphate per subunit.</text>
</comment>
<dbReference type="InterPro" id="IPR029061">
    <property type="entry name" value="THDP-binding"/>
</dbReference>
<comment type="caution">
    <text evidence="12">The sequence shown here is derived from an EMBL/GenBank/DDBJ whole genome shotgun (WGS) entry which is preliminary data.</text>
</comment>